<accession>A0ABT3JDR6</accession>
<protein>
    <submittedName>
        <fullName evidence="4">DNA starvation/stationary phase protection protein</fullName>
    </submittedName>
</protein>
<reference evidence="4 5" key="1">
    <citation type="submission" date="2022-10" db="EMBL/GenBank/DDBJ databases">
        <title>Sphingomonas sp.</title>
        <authorList>
            <person name="Jin C."/>
        </authorList>
    </citation>
    <scope>NUCLEOTIDE SEQUENCE [LARGE SCALE GENOMIC DNA]</scope>
    <source>
        <strain evidence="4 5">BN140010</strain>
    </source>
</reference>
<dbReference type="InterPro" id="IPR012347">
    <property type="entry name" value="Ferritin-like"/>
</dbReference>
<evidence type="ECO:0000313" key="5">
    <source>
        <dbReference type="Proteomes" id="UP001526246"/>
    </source>
</evidence>
<dbReference type="Pfam" id="PF00210">
    <property type="entry name" value="Ferritin"/>
    <property type="match status" value="1"/>
</dbReference>
<name>A0ABT3JDR6_9SPHN</name>
<dbReference type="Proteomes" id="UP001526246">
    <property type="component" value="Unassembled WGS sequence"/>
</dbReference>
<dbReference type="InterPro" id="IPR009078">
    <property type="entry name" value="Ferritin-like_SF"/>
</dbReference>
<comment type="caution">
    <text evidence="4">The sequence shown here is derived from an EMBL/GenBank/DDBJ whole genome shotgun (WGS) entry which is preliminary data.</text>
</comment>
<comment type="similarity">
    <text evidence="1 2">Belongs to the Dps family.</text>
</comment>
<dbReference type="PIRSF" id="PIRSF005900">
    <property type="entry name" value="Dps"/>
    <property type="match status" value="1"/>
</dbReference>
<dbReference type="PANTHER" id="PTHR42932">
    <property type="entry name" value="GENERAL STRESS PROTEIN 20U"/>
    <property type="match status" value="1"/>
</dbReference>
<dbReference type="Gene3D" id="1.20.1260.10">
    <property type="match status" value="1"/>
</dbReference>
<sequence>MTDDALLAPNGVDTGRGRESNGLVAPIPAINRLLADVFTLYVKTKNYHWHMSGPHFRDYHLLLDEQASQLFEMTDVLAERVRKLGGRTLTSIGSIAKLQRLADDDRSDCVPGQMLQALAADNRQLVEFLQEAHRLCEDEGDVATTSLLETYIDEAQRRIWFLAEAGGTDR</sequence>
<proteinExistence type="inferred from homology"/>
<dbReference type="InterPro" id="IPR002177">
    <property type="entry name" value="DPS_DNA-bd"/>
</dbReference>
<dbReference type="RefSeq" id="WP_264881359.1">
    <property type="nucleotide sequence ID" value="NZ_JAPDOB010000001.1"/>
</dbReference>
<dbReference type="SUPFAM" id="SSF47240">
    <property type="entry name" value="Ferritin-like"/>
    <property type="match status" value="1"/>
</dbReference>
<evidence type="ECO:0000259" key="3">
    <source>
        <dbReference type="Pfam" id="PF00210"/>
    </source>
</evidence>
<organism evidence="4 5">
    <name type="scientific">Sphingomonas arvum</name>
    <dbReference type="NCBI Taxonomy" id="2992113"/>
    <lineage>
        <taxon>Bacteria</taxon>
        <taxon>Pseudomonadati</taxon>
        <taxon>Pseudomonadota</taxon>
        <taxon>Alphaproteobacteria</taxon>
        <taxon>Sphingomonadales</taxon>
        <taxon>Sphingomonadaceae</taxon>
        <taxon>Sphingomonas</taxon>
    </lineage>
</organism>
<dbReference type="PRINTS" id="PR01346">
    <property type="entry name" value="HELNAPAPROT"/>
</dbReference>
<dbReference type="InterPro" id="IPR008331">
    <property type="entry name" value="Ferritin_DPS_dom"/>
</dbReference>
<dbReference type="PANTHER" id="PTHR42932:SF3">
    <property type="entry name" value="DNA PROTECTION DURING STARVATION PROTEIN"/>
    <property type="match status" value="1"/>
</dbReference>
<evidence type="ECO:0000313" key="4">
    <source>
        <dbReference type="EMBL" id="MCW3797211.1"/>
    </source>
</evidence>
<gene>
    <name evidence="4" type="ORF">OMW55_05235</name>
</gene>
<evidence type="ECO:0000256" key="2">
    <source>
        <dbReference type="RuleBase" id="RU003875"/>
    </source>
</evidence>
<evidence type="ECO:0000256" key="1">
    <source>
        <dbReference type="ARBA" id="ARBA00009497"/>
    </source>
</evidence>
<keyword evidence="5" id="KW-1185">Reference proteome</keyword>
<dbReference type="EMBL" id="JAPDOB010000001">
    <property type="protein sequence ID" value="MCW3797211.1"/>
    <property type="molecule type" value="Genomic_DNA"/>
</dbReference>
<dbReference type="CDD" id="cd01043">
    <property type="entry name" value="DPS"/>
    <property type="match status" value="1"/>
</dbReference>
<feature type="domain" description="Ferritin/DPS" evidence="3">
    <location>
        <begin position="29"/>
        <end position="164"/>
    </location>
</feature>